<keyword evidence="4" id="KW-1185">Reference proteome</keyword>
<protein>
    <recommendedName>
        <fullName evidence="5">Secreted protein</fullName>
    </recommendedName>
</protein>
<dbReference type="Proteomes" id="UP000756921">
    <property type="component" value="Unassembled WGS sequence"/>
</dbReference>
<proteinExistence type="predicted"/>
<reference evidence="3" key="1">
    <citation type="journal article" date="2020" name="Mol. Plant Microbe Interact.">
        <title>Genome Sequence of the Biocontrol Agent Coniothyrium minitans strain Conio (IMI 134523).</title>
        <authorList>
            <person name="Patel D."/>
            <person name="Shittu T.A."/>
            <person name="Baroncelli R."/>
            <person name="Muthumeenakshi S."/>
            <person name="Osborne T.H."/>
            <person name="Janganan T.K."/>
            <person name="Sreenivasaprasad S."/>
        </authorList>
    </citation>
    <scope>NUCLEOTIDE SEQUENCE</scope>
    <source>
        <strain evidence="3">Conio</strain>
    </source>
</reference>
<dbReference type="EMBL" id="WJXW01000001">
    <property type="protein sequence ID" value="KAF9741268.1"/>
    <property type="molecule type" value="Genomic_DNA"/>
</dbReference>
<evidence type="ECO:0000256" key="1">
    <source>
        <dbReference type="SAM" id="MobiDB-lite"/>
    </source>
</evidence>
<evidence type="ECO:0000256" key="2">
    <source>
        <dbReference type="SAM" id="SignalP"/>
    </source>
</evidence>
<evidence type="ECO:0008006" key="5">
    <source>
        <dbReference type="Google" id="ProtNLM"/>
    </source>
</evidence>
<name>A0A9P6GU26_9PLEO</name>
<keyword evidence="2" id="KW-0732">Signal</keyword>
<gene>
    <name evidence="3" type="ORF">PMIN01_00807</name>
</gene>
<comment type="caution">
    <text evidence="3">The sequence shown here is derived from an EMBL/GenBank/DDBJ whole genome shotgun (WGS) entry which is preliminary data.</text>
</comment>
<feature type="region of interest" description="Disordered" evidence="1">
    <location>
        <begin position="53"/>
        <end position="87"/>
    </location>
</feature>
<dbReference type="AlphaFoldDB" id="A0A9P6GU26"/>
<sequence length="135" mass="14473">MSRPTLCTALYGLALLGWWSCRPLRESSELSGSRGQIHKDKAQTGMHFATPLRGRAWFRSRSETGASDTGASDTGASDTGASDTGSRKSMIWKEACLSRRNCAMKTRPAVGMAPSAQLGIVSKTTRCHVLTVQPG</sequence>
<feature type="compositionally biased region" description="Polar residues" evidence="1">
    <location>
        <begin position="63"/>
        <end position="84"/>
    </location>
</feature>
<evidence type="ECO:0000313" key="3">
    <source>
        <dbReference type="EMBL" id="KAF9741268.1"/>
    </source>
</evidence>
<evidence type="ECO:0000313" key="4">
    <source>
        <dbReference type="Proteomes" id="UP000756921"/>
    </source>
</evidence>
<organism evidence="3 4">
    <name type="scientific">Paraphaeosphaeria minitans</name>
    <dbReference type="NCBI Taxonomy" id="565426"/>
    <lineage>
        <taxon>Eukaryota</taxon>
        <taxon>Fungi</taxon>
        <taxon>Dikarya</taxon>
        <taxon>Ascomycota</taxon>
        <taxon>Pezizomycotina</taxon>
        <taxon>Dothideomycetes</taxon>
        <taxon>Pleosporomycetidae</taxon>
        <taxon>Pleosporales</taxon>
        <taxon>Massarineae</taxon>
        <taxon>Didymosphaeriaceae</taxon>
        <taxon>Paraphaeosphaeria</taxon>
    </lineage>
</organism>
<feature type="chain" id="PRO_5040364612" description="Secreted protein" evidence="2">
    <location>
        <begin position="22"/>
        <end position="135"/>
    </location>
</feature>
<accession>A0A9P6GU26</accession>
<feature type="signal peptide" evidence="2">
    <location>
        <begin position="1"/>
        <end position="21"/>
    </location>
</feature>